<evidence type="ECO:0000256" key="5">
    <source>
        <dbReference type="ARBA" id="ARBA00023136"/>
    </source>
</evidence>
<comment type="caution">
    <text evidence="9">The sequence shown here is derived from an EMBL/GenBank/DDBJ whole genome shotgun (WGS) entry which is preliminary data.</text>
</comment>
<comment type="similarity">
    <text evidence="6">Belongs to the ThrE exporter (TC 2.A.79) family.</text>
</comment>
<keyword evidence="2" id="KW-1003">Cell membrane</keyword>
<accession>A0A9D1VX90</accession>
<feature type="transmembrane region" description="Helical" evidence="7">
    <location>
        <begin position="163"/>
        <end position="186"/>
    </location>
</feature>
<feature type="transmembrane region" description="Helical" evidence="7">
    <location>
        <begin position="232"/>
        <end position="250"/>
    </location>
</feature>
<evidence type="ECO:0000256" key="2">
    <source>
        <dbReference type="ARBA" id="ARBA00022475"/>
    </source>
</evidence>
<proteinExistence type="inferred from homology"/>
<comment type="subcellular location">
    <subcellularLocation>
        <location evidence="1">Cell membrane</location>
        <topology evidence="1">Multi-pass membrane protein</topology>
    </subcellularLocation>
</comment>
<reference evidence="9" key="1">
    <citation type="journal article" date="2021" name="PeerJ">
        <title>Extensive microbial diversity within the chicken gut microbiome revealed by metagenomics and culture.</title>
        <authorList>
            <person name="Gilroy R."/>
            <person name="Ravi A."/>
            <person name="Getino M."/>
            <person name="Pursley I."/>
            <person name="Horton D.L."/>
            <person name="Alikhan N.F."/>
            <person name="Baker D."/>
            <person name="Gharbi K."/>
            <person name="Hall N."/>
            <person name="Watson M."/>
            <person name="Adriaenssens E.M."/>
            <person name="Foster-Nyarko E."/>
            <person name="Jarju S."/>
            <person name="Secka A."/>
            <person name="Antonio M."/>
            <person name="Oren A."/>
            <person name="Chaudhuri R.R."/>
            <person name="La Ragione R."/>
            <person name="Hildebrand F."/>
            <person name="Pallen M.J."/>
        </authorList>
    </citation>
    <scope>NUCLEOTIDE SEQUENCE</scope>
    <source>
        <strain evidence="9">ChiSjej5B23-15282</strain>
    </source>
</reference>
<organism evidence="9 10">
    <name type="scientific">Candidatus Mediterraneibacter caccavium</name>
    <dbReference type="NCBI Taxonomy" id="2838661"/>
    <lineage>
        <taxon>Bacteria</taxon>
        <taxon>Bacillati</taxon>
        <taxon>Bacillota</taxon>
        <taxon>Clostridia</taxon>
        <taxon>Lachnospirales</taxon>
        <taxon>Lachnospiraceae</taxon>
        <taxon>Mediterraneibacter</taxon>
    </lineage>
</organism>
<dbReference type="InterPro" id="IPR010619">
    <property type="entry name" value="ThrE-like_N"/>
</dbReference>
<evidence type="ECO:0000313" key="9">
    <source>
        <dbReference type="EMBL" id="HIX48372.1"/>
    </source>
</evidence>
<dbReference type="Proteomes" id="UP000824243">
    <property type="component" value="Unassembled WGS sequence"/>
</dbReference>
<feature type="transmembrane region" description="Helical" evidence="7">
    <location>
        <begin position="192"/>
        <end position="211"/>
    </location>
</feature>
<evidence type="ECO:0000256" key="4">
    <source>
        <dbReference type="ARBA" id="ARBA00022989"/>
    </source>
</evidence>
<keyword evidence="4 7" id="KW-1133">Transmembrane helix</keyword>
<evidence type="ECO:0000313" key="10">
    <source>
        <dbReference type="Proteomes" id="UP000824243"/>
    </source>
</evidence>
<dbReference type="GO" id="GO:0015744">
    <property type="term" value="P:succinate transport"/>
    <property type="evidence" value="ECO:0007669"/>
    <property type="project" value="TreeGrafter"/>
</dbReference>
<dbReference type="GO" id="GO:0005886">
    <property type="term" value="C:plasma membrane"/>
    <property type="evidence" value="ECO:0007669"/>
    <property type="project" value="UniProtKB-SubCell"/>
</dbReference>
<reference evidence="9" key="2">
    <citation type="submission" date="2021-04" db="EMBL/GenBank/DDBJ databases">
        <authorList>
            <person name="Gilroy R."/>
        </authorList>
    </citation>
    <scope>NUCLEOTIDE SEQUENCE</scope>
    <source>
        <strain evidence="9">ChiSjej5B23-15282</strain>
    </source>
</reference>
<evidence type="ECO:0000256" key="3">
    <source>
        <dbReference type="ARBA" id="ARBA00022692"/>
    </source>
</evidence>
<dbReference type="PANTHER" id="PTHR34390:SF2">
    <property type="entry name" value="SUCCINATE TRANSPORTER SUBUNIT YJJP-RELATED"/>
    <property type="match status" value="1"/>
</dbReference>
<evidence type="ECO:0000256" key="6">
    <source>
        <dbReference type="ARBA" id="ARBA00034125"/>
    </source>
</evidence>
<dbReference type="AlphaFoldDB" id="A0A9D1VX90"/>
<dbReference type="PANTHER" id="PTHR34390">
    <property type="entry name" value="UPF0442 PROTEIN YJJB-RELATED"/>
    <property type="match status" value="1"/>
</dbReference>
<gene>
    <name evidence="9" type="ORF">H9981_05090</name>
</gene>
<keyword evidence="3 7" id="KW-0812">Transmembrane</keyword>
<evidence type="ECO:0000256" key="7">
    <source>
        <dbReference type="SAM" id="Phobius"/>
    </source>
</evidence>
<evidence type="ECO:0000259" key="8">
    <source>
        <dbReference type="Pfam" id="PF06738"/>
    </source>
</evidence>
<keyword evidence="5 7" id="KW-0472">Membrane</keyword>
<feature type="transmembrane region" description="Helical" evidence="7">
    <location>
        <begin position="139"/>
        <end position="156"/>
    </location>
</feature>
<dbReference type="EMBL" id="DXFA01000092">
    <property type="protein sequence ID" value="HIX48372.1"/>
    <property type="molecule type" value="Genomic_DNA"/>
</dbReference>
<name>A0A9D1VX90_9FIRM</name>
<feature type="transmembrane region" description="Helical" evidence="7">
    <location>
        <begin position="115"/>
        <end position="133"/>
    </location>
</feature>
<dbReference type="GO" id="GO:0022857">
    <property type="term" value="F:transmembrane transporter activity"/>
    <property type="evidence" value="ECO:0007669"/>
    <property type="project" value="InterPro"/>
</dbReference>
<feature type="domain" description="Threonine/serine exporter-like N-terminal" evidence="8">
    <location>
        <begin position="9"/>
        <end position="246"/>
    </location>
</feature>
<dbReference type="Pfam" id="PF06738">
    <property type="entry name" value="ThrE"/>
    <property type="match status" value="1"/>
</dbReference>
<sequence>MDHKLVIDTAVLAGEILLKSGAETYRVEDTMKHILNTGNTETAEALVMLTGIVATMEDPGVQPVTVMRRVDDRGTNIYRIIEVNDISRKYCSGKMSLEATYAALKNLKRRQYSTAVYNIATVLVPMGFAPLWGGGLKEVAASAFVGGALALLMTAGKRLRAGGFFLNAVCAAGTTAASILLCRLFPALNVDTLIISGLMPLVPGMAVTNAVRDTLRHDFISGGARALEAFMTAAAIALGAGVGMLLMQMIDPGGAFL</sequence>
<evidence type="ECO:0000256" key="1">
    <source>
        <dbReference type="ARBA" id="ARBA00004651"/>
    </source>
</evidence>
<protein>
    <submittedName>
        <fullName evidence="9">Threonine/serine exporter family protein</fullName>
    </submittedName>
</protein>
<dbReference type="InterPro" id="IPR050539">
    <property type="entry name" value="ThrE_Dicarb/AminoAcid_Exp"/>
</dbReference>